<evidence type="ECO:0000256" key="4">
    <source>
        <dbReference type="ARBA" id="ARBA00022692"/>
    </source>
</evidence>
<proteinExistence type="predicted"/>
<name>A0AA88PZG7_9TELE</name>
<accession>A0AA88PZG7</accession>
<dbReference type="InterPro" id="IPR002126">
    <property type="entry name" value="Cadherin-like_dom"/>
</dbReference>
<feature type="compositionally biased region" description="Basic residues" evidence="14">
    <location>
        <begin position="153"/>
        <end position="163"/>
    </location>
</feature>
<keyword evidence="7 13" id="KW-0106">Calcium</keyword>
<dbReference type="PRINTS" id="PR01818">
    <property type="entry name" value="DESMOCADHERN"/>
</dbReference>
<evidence type="ECO:0000259" key="16">
    <source>
        <dbReference type="PROSITE" id="PS50268"/>
    </source>
</evidence>
<evidence type="ECO:0000313" key="17">
    <source>
        <dbReference type="EMBL" id="KAK2901438.1"/>
    </source>
</evidence>
<comment type="caution">
    <text evidence="17">The sequence shown here is derived from an EMBL/GenBank/DDBJ whole genome shotgun (WGS) entry which is preliminary data.</text>
</comment>
<evidence type="ECO:0000313" key="18">
    <source>
        <dbReference type="Proteomes" id="UP001187343"/>
    </source>
</evidence>
<evidence type="ECO:0000256" key="9">
    <source>
        <dbReference type="ARBA" id="ARBA00022949"/>
    </source>
</evidence>
<keyword evidence="9" id="KW-0965">Cell junction</keyword>
<dbReference type="InterPro" id="IPR009122">
    <property type="entry name" value="Desmosomal_cadherin"/>
</dbReference>
<keyword evidence="5" id="KW-0479">Metal-binding</keyword>
<dbReference type="FunFam" id="2.60.40.60:FF:000011">
    <property type="entry name" value="Cadherin 1"/>
    <property type="match status" value="1"/>
</dbReference>
<dbReference type="FunFam" id="2.60.40.60:FF:000074">
    <property type="entry name" value="Desmoglein 4"/>
    <property type="match status" value="1"/>
</dbReference>
<keyword evidence="6" id="KW-0677">Repeat</keyword>
<organism evidence="17 18">
    <name type="scientific">Cirrhinus molitorella</name>
    <name type="common">mud carp</name>
    <dbReference type="NCBI Taxonomy" id="172907"/>
    <lineage>
        <taxon>Eukaryota</taxon>
        <taxon>Metazoa</taxon>
        <taxon>Chordata</taxon>
        <taxon>Craniata</taxon>
        <taxon>Vertebrata</taxon>
        <taxon>Euteleostomi</taxon>
        <taxon>Actinopterygii</taxon>
        <taxon>Neopterygii</taxon>
        <taxon>Teleostei</taxon>
        <taxon>Ostariophysi</taxon>
        <taxon>Cypriniformes</taxon>
        <taxon>Cyprinidae</taxon>
        <taxon>Labeoninae</taxon>
        <taxon>Labeonini</taxon>
        <taxon>Cirrhinus</taxon>
    </lineage>
</organism>
<evidence type="ECO:0000256" key="8">
    <source>
        <dbReference type="ARBA" id="ARBA00022889"/>
    </source>
</evidence>
<dbReference type="GO" id="GO:0005509">
    <property type="term" value="F:calcium ion binding"/>
    <property type="evidence" value="ECO:0007669"/>
    <property type="project" value="UniProtKB-UniRule"/>
</dbReference>
<dbReference type="Proteomes" id="UP001187343">
    <property type="component" value="Unassembled WGS sequence"/>
</dbReference>
<keyword evidence="4 15" id="KW-0812">Transmembrane</keyword>
<feature type="domain" description="Cadherin" evidence="16">
    <location>
        <begin position="479"/>
        <end position="593"/>
    </location>
</feature>
<evidence type="ECO:0000256" key="13">
    <source>
        <dbReference type="PROSITE-ProRule" id="PRU00043"/>
    </source>
</evidence>
<dbReference type="SUPFAM" id="SSF49313">
    <property type="entry name" value="Cadherin-like"/>
    <property type="match status" value="5"/>
</dbReference>
<dbReference type="Gene3D" id="2.60.40.60">
    <property type="entry name" value="Cadherins"/>
    <property type="match status" value="5"/>
</dbReference>
<feature type="compositionally biased region" description="Polar residues" evidence="14">
    <location>
        <begin position="1052"/>
        <end position="1062"/>
    </location>
</feature>
<dbReference type="GO" id="GO:0060429">
    <property type="term" value="P:epithelium development"/>
    <property type="evidence" value="ECO:0007669"/>
    <property type="project" value="UniProtKB-ARBA"/>
</dbReference>
<evidence type="ECO:0000256" key="7">
    <source>
        <dbReference type="ARBA" id="ARBA00022837"/>
    </source>
</evidence>
<evidence type="ECO:0000256" key="1">
    <source>
        <dbReference type="ARBA" id="ARBA00004236"/>
    </source>
</evidence>
<keyword evidence="11 15" id="KW-0472">Membrane</keyword>
<evidence type="ECO:0000256" key="2">
    <source>
        <dbReference type="ARBA" id="ARBA00004568"/>
    </source>
</evidence>
<dbReference type="InterPro" id="IPR050971">
    <property type="entry name" value="Cadherin-domain_protein"/>
</dbReference>
<feature type="compositionally biased region" description="Pro residues" evidence="14">
    <location>
        <begin position="60"/>
        <end position="72"/>
    </location>
</feature>
<evidence type="ECO:0000256" key="11">
    <source>
        <dbReference type="ARBA" id="ARBA00023136"/>
    </source>
</evidence>
<dbReference type="EMBL" id="JAUYZG010000008">
    <property type="protein sequence ID" value="KAK2901438.1"/>
    <property type="molecule type" value="Genomic_DNA"/>
</dbReference>
<feature type="compositionally biased region" description="Low complexity" evidence="14">
    <location>
        <begin position="1063"/>
        <end position="1075"/>
    </location>
</feature>
<dbReference type="Pfam" id="PF00028">
    <property type="entry name" value="Cadherin"/>
    <property type="match status" value="3"/>
</dbReference>
<keyword evidence="10 15" id="KW-1133">Transmembrane helix</keyword>
<keyword evidence="12" id="KW-0325">Glycoprotein</keyword>
<evidence type="ECO:0000256" key="3">
    <source>
        <dbReference type="ARBA" id="ARBA00022475"/>
    </source>
</evidence>
<dbReference type="InterPro" id="IPR020894">
    <property type="entry name" value="Cadherin_CS"/>
</dbReference>
<feature type="compositionally biased region" description="Low complexity" evidence="14">
    <location>
        <begin position="1"/>
        <end position="28"/>
    </location>
</feature>
<evidence type="ECO:0000256" key="14">
    <source>
        <dbReference type="SAM" id="MobiDB-lite"/>
    </source>
</evidence>
<evidence type="ECO:0000256" key="15">
    <source>
        <dbReference type="SAM" id="Phobius"/>
    </source>
</evidence>
<dbReference type="InterPro" id="IPR027397">
    <property type="entry name" value="Catenin-bd_sf"/>
</dbReference>
<evidence type="ECO:0000256" key="6">
    <source>
        <dbReference type="ARBA" id="ARBA00022737"/>
    </source>
</evidence>
<dbReference type="PANTHER" id="PTHR24025:SF1">
    <property type="entry name" value="DESMOGLEIN-2"/>
    <property type="match status" value="1"/>
</dbReference>
<dbReference type="PROSITE" id="PS00232">
    <property type="entry name" value="CADHERIN_1"/>
    <property type="match status" value="2"/>
</dbReference>
<feature type="region of interest" description="Disordered" evidence="14">
    <location>
        <begin position="1052"/>
        <end position="1075"/>
    </location>
</feature>
<dbReference type="GO" id="GO:0005886">
    <property type="term" value="C:plasma membrane"/>
    <property type="evidence" value="ECO:0007669"/>
    <property type="project" value="UniProtKB-SubCell"/>
</dbReference>
<dbReference type="GO" id="GO:0009653">
    <property type="term" value="P:anatomical structure morphogenesis"/>
    <property type="evidence" value="ECO:0007669"/>
    <property type="project" value="UniProtKB-ARBA"/>
</dbReference>
<sequence length="1283" mass="141773">MSESNSPSSDNPNDAQRPSASANAAQPNSCQVSEIEPAAAPRGRRPSRAASHTPRRQGSPAPPPSRRPPPSPASSYASVLRSVPAIQKWTVASLRQALSNADVYYSRRMTKTELYNIFCSIQSTPPPKAAGNQATPRGTPYARPEQTSSPTRKGLRSSSRRSRPSASLGRAPDAAAVSPSLPALPAQLQPALPAQLQPAAPAQLQPAAPLCAAPAAVSAHSQLLSYPHLFPEAWPVAPPPNSSILNTSASKGQLKTIRYKREWIVPPHRLRENVDYTKREYIAKIRSDEETRTTIRYSLTGRGADLPPVKMFTVDDRTGLVRIRGVLDREEIPIYCLKGVAKFFPNGERAENDIDLRIVVEDENDNDPVFNLTTGAVYEQSQTEMFVVTSNATDADQEGTMNTKIAYKIVKQHPEDMFKIHRETGRIYVMKNTLDRERHDTYTLTVVGTDLDGSPNGNSGTGTAVIKILDVNDNIPTLETNHYECSVEENIRNVEVVRIRAIDTDLIYTENWLAVFTIVSGNEADYFSIITDNKTNEGIVILNKELDYEELKEINLHVSVANKAAYHSSVVVTESKTYTIHVRVINQPEGPRFKPAVKVITISEEHSSITLNQVITNYAAIDSDTQLTATNVKYAKGRDDDNWLIIDEKTADIKFNKKPDYESKFLINGTYYAHIICITNEAPAKTATGTIAIQVKDFNDHCPVLIHQSQSLCYEDHVVYVTAVDKDQFPNAAPFGFQVNTKESWSIEHLNDTTAIFRSQKTLWPGMYHVFVDVWDQQGKICGGQALEINICKCDAAKVCLPKKITSSFGASGVLLMLLGLLLLLLLVPLLLLLCICGGPAAIGNFKTMPFEAKEHLIAYNTEGQGEDKDVAFLQMPTDLDNIKLGNVGAVGMGQMWGGGKDGGFGGGEGSHWTSFYDQRDSAYHHHRKQTDGRYMYGQGKEQQSRFEDYTFDGLALSDAFLSHYYSQKSSHAAKKQNVRDSLFVYDFEGQESHKESFEDICDLLHEGDDLSFLDDLDMRFKTLAEICSGTKIEAKISTEVPVTSKPVLSTTHKDVSAQSTVSHSQSQEKASSSTVIQTSAAQQTSSMSSAGVYVQEMVPNQTLLVQQPALYYTGTPVYVVEAQPTLMMPSNPVLGLQENLIVEEHKASGAPHRGTTKRETQHYQSVVLVEKQPTKESVQTNEVAQLANSEIMQSMEAQRVRQALHPSVQMINPEIMQSMEAQRVRQALHPSVQMVITEIMQSTESREVRREMHPSRRVMAGTVGETEVGRSALLDMVAPQSL</sequence>
<evidence type="ECO:0000256" key="12">
    <source>
        <dbReference type="ARBA" id="ARBA00023180"/>
    </source>
</evidence>
<feature type="domain" description="Cadherin" evidence="16">
    <location>
        <begin position="594"/>
        <end position="705"/>
    </location>
</feature>
<dbReference type="Gene3D" id="4.10.900.10">
    <property type="entry name" value="TCF3-CBD (Catenin binding domain)"/>
    <property type="match status" value="1"/>
</dbReference>
<keyword evidence="3" id="KW-1003">Cell membrane</keyword>
<dbReference type="FunFam" id="2.60.40.60:FF:000083">
    <property type="entry name" value="Desmoglein 1"/>
    <property type="match status" value="1"/>
</dbReference>
<feature type="region of interest" description="Disordered" evidence="14">
    <location>
        <begin position="122"/>
        <end position="177"/>
    </location>
</feature>
<dbReference type="GO" id="GO:0007156">
    <property type="term" value="P:homophilic cell adhesion via plasma membrane adhesion molecules"/>
    <property type="evidence" value="ECO:0007669"/>
    <property type="project" value="InterPro"/>
</dbReference>
<feature type="transmembrane region" description="Helical" evidence="15">
    <location>
        <begin position="809"/>
        <end position="837"/>
    </location>
</feature>
<dbReference type="PANTHER" id="PTHR24025">
    <property type="entry name" value="DESMOGLEIN FAMILY MEMBER"/>
    <property type="match status" value="1"/>
</dbReference>
<dbReference type="PROSITE" id="PS50268">
    <property type="entry name" value="CADHERIN_2"/>
    <property type="match status" value="4"/>
</dbReference>
<feature type="compositionally biased region" description="Low complexity" evidence="14">
    <location>
        <begin position="164"/>
        <end position="177"/>
    </location>
</feature>
<reference evidence="17" key="1">
    <citation type="submission" date="2023-08" db="EMBL/GenBank/DDBJ databases">
        <title>Chromosome-level Genome Assembly of mud carp (Cirrhinus molitorella).</title>
        <authorList>
            <person name="Liu H."/>
        </authorList>
    </citation>
    <scope>NUCLEOTIDE SEQUENCE</scope>
    <source>
        <strain evidence="17">Prfri</strain>
        <tissue evidence="17">Muscle</tissue>
    </source>
</reference>
<comment type="subcellular location">
    <subcellularLocation>
        <location evidence="2">Cell junction</location>
        <location evidence="2">Desmosome</location>
    </subcellularLocation>
    <subcellularLocation>
        <location evidence="1">Cell membrane</location>
    </subcellularLocation>
</comment>
<evidence type="ECO:0000256" key="5">
    <source>
        <dbReference type="ARBA" id="ARBA00022723"/>
    </source>
</evidence>
<keyword evidence="18" id="KW-1185">Reference proteome</keyword>
<evidence type="ECO:0000256" key="10">
    <source>
        <dbReference type="ARBA" id="ARBA00022989"/>
    </source>
</evidence>
<feature type="region of interest" description="Disordered" evidence="14">
    <location>
        <begin position="1"/>
        <end position="76"/>
    </location>
</feature>
<dbReference type="CDD" id="cd11304">
    <property type="entry name" value="Cadherin_repeat"/>
    <property type="match status" value="4"/>
</dbReference>
<feature type="compositionally biased region" description="Low complexity" evidence="14">
    <location>
        <begin position="48"/>
        <end position="59"/>
    </location>
</feature>
<dbReference type="SMART" id="SM00112">
    <property type="entry name" value="CA"/>
    <property type="match status" value="4"/>
</dbReference>
<feature type="domain" description="Cadherin" evidence="16">
    <location>
        <begin position="377"/>
        <end position="478"/>
    </location>
</feature>
<dbReference type="PRINTS" id="PR00205">
    <property type="entry name" value="CADHERIN"/>
</dbReference>
<feature type="domain" description="Cadherin" evidence="16">
    <location>
        <begin position="288"/>
        <end position="370"/>
    </location>
</feature>
<gene>
    <name evidence="17" type="ORF">Q8A67_009553</name>
</gene>
<dbReference type="GO" id="GO:0030057">
    <property type="term" value="C:desmosome"/>
    <property type="evidence" value="ECO:0007669"/>
    <property type="project" value="UniProtKB-SubCell"/>
</dbReference>
<dbReference type="InterPro" id="IPR015919">
    <property type="entry name" value="Cadherin-like_sf"/>
</dbReference>
<protein>
    <recommendedName>
        <fullName evidence="16">Cadherin domain-containing protein</fullName>
    </recommendedName>
</protein>
<dbReference type="FunFam" id="2.60.40.60:FF:000068">
    <property type="entry name" value="Desmoglein 1"/>
    <property type="match status" value="1"/>
</dbReference>
<keyword evidence="8" id="KW-0130">Cell adhesion</keyword>